<accession>A0AAD4HL90</accession>
<reference evidence="1" key="1">
    <citation type="journal article" date="2020" name="New Phytol.">
        <title>Comparative genomics reveals dynamic genome evolution in host specialist ectomycorrhizal fungi.</title>
        <authorList>
            <person name="Lofgren L.A."/>
            <person name="Nguyen N.H."/>
            <person name="Vilgalys R."/>
            <person name="Ruytinx J."/>
            <person name="Liao H.L."/>
            <person name="Branco S."/>
            <person name="Kuo A."/>
            <person name="LaButti K."/>
            <person name="Lipzen A."/>
            <person name="Andreopoulos W."/>
            <person name="Pangilinan J."/>
            <person name="Riley R."/>
            <person name="Hundley H."/>
            <person name="Na H."/>
            <person name="Barry K."/>
            <person name="Grigoriev I.V."/>
            <person name="Stajich J.E."/>
            <person name="Kennedy P.G."/>
        </authorList>
    </citation>
    <scope>NUCLEOTIDE SEQUENCE</scope>
    <source>
        <strain evidence="1">FC203</strain>
    </source>
</reference>
<sequence>RREAEAGYILLKVVRWAEREGLKKKLGHNAKNDSTTGDEAHQKIFNRHVVPCRKRDMQRTCMNMEHNGGEHKNGGAIMKDNEGTRKHVEYITTYKEMIMGDIRFDRSPELSLVEETMTRILWVDKQERLSSGPRLQKWISASESCVVIDKSQVSARYRLTRHSSPELRCVTLRTTGK</sequence>
<name>A0AAD4HL90_9AGAM</name>
<dbReference type="Proteomes" id="UP001195769">
    <property type="component" value="Unassembled WGS sequence"/>
</dbReference>
<keyword evidence="2" id="KW-1185">Reference proteome</keyword>
<dbReference type="GeneID" id="64655759"/>
<organism evidence="1 2">
    <name type="scientific">Suillus fuscotomentosus</name>
    <dbReference type="NCBI Taxonomy" id="1912939"/>
    <lineage>
        <taxon>Eukaryota</taxon>
        <taxon>Fungi</taxon>
        <taxon>Dikarya</taxon>
        <taxon>Basidiomycota</taxon>
        <taxon>Agaricomycotina</taxon>
        <taxon>Agaricomycetes</taxon>
        <taxon>Agaricomycetidae</taxon>
        <taxon>Boletales</taxon>
        <taxon>Suillineae</taxon>
        <taxon>Suillaceae</taxon>
        <taxon>Suillus</taxon>
    </lineage>
</organism>
<dbReference type="RefSeq" id="XP_041227390.1">
    <property type="nucleotide sequence ID" value="XM_041361461.1"/>
</dbReference>
<dbReference type="AlphaFoldDB" id="A0AAD4HL90"/>
<gene>
    <name evidence="1" type="ORF">F5891DRAFT_1028062</name>
</gene>
<protein>
    <submittedName>
        <fullName evidence="1">Uncharacterized protein</fullName>
    </submittedName>
</protein>
<proteinExistence type="predicted"/>
<evidence type="ECO:0000313" key="1">
    <source>
        <dbReference type="EMBL" id="KAG1901815.1"/>
    </source>
</evidence>
<evidence type="ECO:0000313" key="2">
    <source>
        <dbReference type="Proteomes" id="UP001195769"/>
    </source>
</evidence>
<dbReference type="EMBL" id="JABBWK010000020">
    <property type="protein sequence ID" value="KAG1901815.1"/>
    <property type="molecule type" value="Genomic_DNA"/>
</dbReference>
<comment type="caution">
    <text evidence="1">The sequence shown here is derived from an EMBL/GenBank/DDBJ whole genome shotgun (WGS) entry which is preliminary data.</text>
</comment>
<feature type="non-terminal residue" evidence="1">
    <location>
        <position position="177"/>
    </location>
</feature>